<feature type="transmembrane region" description="Helical" evidence="1">
    <location>
        <begin position="161"/>
        <end position="178"/>
    </location>
</feature>
<accession>A0A2S2P1X7</accession>
<feature type="transmembrane region" description="Helical" evidence="1">
    <location>
        <begin position="12"/>
        <end position="31"/>
    </location>
</feature>
<keyword evidence="1" id="KW-0472">Membrane</keyword>
<feature type="transmembrane region" description="Helical" evidence="1">
    <location>
        <begin position="127"/>
        <end position="149"/>
    </location>
</feature>
<dbReference type="AlphaFoldDB" id="A0A2S2P1X7"/>
<dbReference type="EMBL" id="GGMR01010872">
    <property type="protein sequence ID" value="MBY23491.1"/>
    <property type="molecule type" value="Transcribed_RNA"/>
</dbReference>
<keyword evidence="1" id="KW-1133">Transmembrane helix</keyword>
<feature type="transmembrane region" description="Helical" evidence="1">
    <location>
        <begin position="92"/>
        <end position="115"/>
    </location>
</feature>
<evidence type="ECO:0008006" key="3">
    <source>
        <dbReference type="Google" id="ProtNLM"/>
    </source>
</evidence>
<keyword evidence="1" id="KW-0812">Transmembrane</keyword>
<evidence type="ECO:0000256" key="1">
    <source>
        <dbReference type="SAM" id="Phobius"/>
    </source>
</evidence>
<organism evidence="2">
    <name type="scientific">Schizaphis graminum</name>
    <name type="common">Green bug aphid</name>
    <dbReference type="NCBI Taxonomy" id="13262"/>
    <lineage>
        <taxon>Eukaryota</taxon>
        <taxon>Metazoa</taxon>
        <taxon>Ecdysozoa</taxon>
        <taxon>Arthropoda</taxon>
        <taxon>Hexapoda</taxon>
        <taxon>Insecta</taxon>
        <taxon>Pterygota</taxon>
        <taxon>Neoptera</taxon>
        <taxon>Paraneoptera</taxon>
        <taxon>Hemiptera</taxon>
        <taxon>Sternorrhyncha</taxon>
        <taxon>Aphidomorpha</taxon>
        <taxon>Aphidoidea</taxon>
        <taxon>Aphididae</taxon>
        <taxon>Aphidini</taxon>
        <taxon>Schizaphis</taxon>
    </lineage>
</organism>
<evidence type="ECO:0000313" key="2">
    <source>
        <dbReference type="EMBL" id="MBY23491.1"/>
    </source>
</evidence>
<name>A0A2S2P1X7_SCHGA</name>
<reference evidence="2" key="1">
    <citation type="submission" date="2018-04" db="EMBL/GenBank/DDBJ databases">
        <title>Transcriptome of Schizaphis graminum biotype I.</title>
        <authorList>
            <person name="Scully E.D."/>
            <person name="Geib S.M."/>
            <person name="Palmer N.A."/>
            <person name="Koch K."/>
            <person name="Bradshaw J."/>
            <person name="Heng-Moss T."/>
            <person name="Sarath G."/>
        </authorList>
    </citation>
    <scope>NUCLEOTIDE SEQUENCE</scope>
</reference>
<proteinExistence type="predicted"/>
<gene>
    <name evidence="2" type="ORF">g.2290</name>
</gene>
<protein>
    <recommendedName>
        <fullName evidence="3">Transmembrane protein</fullName>
    </recommendedName>
</protein>
<sequence>MPNSCFGCCSIRHGVSCIYIFNIFWITLVIMNDFIYRLSNYFQPHEHTSFENTTSQTLIPDLYPDEDILLNFNSTDKDLYQSKQIRLDLSEMFMDCVFIIKLGWSVMEFYLNISLKESTYSVSPEKIYAWLVIYYFNLVSGTIHQLYVIFYQLFDDELLDYSLGFIEIIILVVEIYIVQSYYKQQKLAAVNDFVQLKWKYLPNSKMQSHQNKSEVVIISENPLDQTQDQSNYIPIFVKELRKANS</sequence>